<dbReference type="GO" id="GO:0042910">
    <property type="term" value="F:xenobiotic transmembrane transporter activity"/>
    <property type="evidence" value="ECO:0007669"/>
    <property type="project" value="TreeGrafter"/>
</dbReference>
<evidence type="ECO:0000256" key="4">
    <source>
        <dbReference type="ARBA" id="ARBA00022475"/>
    </source>
</evidence>
<dbReference type="Gene3D" id="1.20.1640.10">
    <property type="entry name" value="Multidrug efflux transporter AcrB transmembrane domain"/>
    <property type="match status" value="2"/>
</dbReference>
<dbReference type="SUPFAM" id="SSF82693">
    <property type="entry name" value="Multidrug efflux transporter AcrB pore domain, PN1, PN2, PC1 and PC2 subdomains"/>
    <property type="match status" value="4"/>
</dbReference>
<dbReference type="AlphaFoldDB" id="A0A2Z6GEK4"/>
<keyword evidence="11" id="KW-1185">Reference proteome</keyword>
<dbReference type="GO" id="GO:0009636">
    <property type="term" value="P:response to toxic substance"/>
    <property type="evidence" value="ECO:0007669"/>
    <property type="project" value="UniProtKB-ARBA"/>
</dbReference>
<dbReference type="InterPro" id="IPR001036">
    <property type="entry name" value="Acrflvin-R"/>
</dbReference>
<keyword evidence="3 9" id="KW-0813">Transport</keyword>
<dbReference type="NCBIfam" id="NF000282">
    <property type="entry name" value="RND_permease_1"/>
    <property type="match status" value="1"/>
</dbReference>
<evidence type="ECO:0000256" key="3">
    <source>
        <dbReference type="ARBA" id="ARBA00022448"/>
    </source>
</evidence>
<dbReference type="STRING" id="1188319.OYT1_01528"/>
<gene>
    <name evidence="10" type="ORF">OYT1_ch2331</name>
</gene>
<feature type="transmembrane region" description="Helical" evidence="9">
    <location>
        <begin position="997"/>
        <end position="1022"/>
    </location>
</feature>
<protein>
    <recommendedName>
        <fullName evidence="9">Efflux pump membrane transporter</fullName>
    </recommendedName>
</protein>
<feature type="transmembrane region" description="Helical" evidence="9">
    <location>
        <begin position="438"/>
        <end position="458"/>
    </location>
</feature>
<dbReference type="SUPFAM" id="SSF82866">
    <property type="entry name" value="Multidrug efflux transporter AcrB transmembrane domain"/>
    <property type="match status" value="2"/>
</dbReference>
<keyword evidence="5 9" id="KW-0997">Cell inner membrane</keyword>
<comment type="subcellular location">
    <subcellularLocation>
        <location evidence="1 9">Cell inner membrane</location>
        <topology evidence="1 9">Multi-pass membrane protein</topology>
    </subcellularLocation>
</comment>
<comment type="caution">
    <text evidence="9">Lacks conserved residue(s) required for the propagation of feature annotation.</text>
</comment>
<evidence type="ECO:0000256" key="6">
    <source>
        <dbReference type="ARBA" id="ARBA00022692"/>
    </source>
</evidence>
<proteinExistence type="inferred from homology"/>
<keyword evidence="4" id="KW-1003">Cell membrane</keyword>
<sequence>MFAKFFIDRPIFAWVIALVIMLCGALAFQKLPITAYPTVAPPAIAVNIIYPGASAQVVEDTAVTLVEQQLNGIEHLLYMESASEQGRGTITLTFEAGTDLDVSSVEAQNRIKRAEPRLPQEVQRAGITVGKAARNYLMFVALISPDKSRDNVALGSYAASSVLDHILRVPGVGEAVLFGTEYSMRLWLDTNKLYAYNLTPADVKRAVAAQNTQLAMGELGQLPAAPGQQLNAVIVTKSRLSSPEEFGNVVIRANPNGSSVRLRDVARIELGAEDYSMAARLDGQPASAIAIRLAPGANALETARAIKDKMAELSKQFPQGIGWEIPYDTSKFVDIAIHEVVMTLGIAMVLVFFVMYLFLGNLRATFIPTIVVPVALTGTVVGLYFLGYSINILTLFAMVLAIGIVVDDAIVVVENVERIMMEEGLPPRAATRKAMDQIFNAIIAISVVLSAVFVPMAFFSGSVGAIYKQFAVTLVLAMAFSVLIALTLTPALCASMMKHEPEKLMPTTGFFGWFNRFFVRNSQRYQSSVRRILGRSGRAMAVYAAILVGMGWLLVQLPTSFLPEEDQGYFFSVIQLPSGATRERAQEVLQQVEAFYLKQPEVEHVIGVMGFSFFGRGQNTAMTFVRLKDWDERTQEGSDAASLVKRANMALFGIKQAMIFSVNVPPIPELAAVGGFDFRLQDRSGQGRDKLMEARNMVLGMASKNPVFAGVRPEGQEPAPQLQMDVNRIKAQALGVDMSELNETLQSALGVAYINDFVRNGRILRVQLQAEAATRATVEQILRLPVRNAKGGMVPLSEICTPHWVVGAPKLDRYNGMPSAKIAGGPAPGHSSGEAMAAMEQIAAQLPPGFGFEWSGTSSEEKLSGNQAPLLFGLSVIAVFLCLAALYESWSIPFAVILVVPIGILGALLAVTLRGLPNDIYFKVGLIVIIGLSAKNAILIIQFARDLQDKGMDLVEATLEACRLRFRPILMTSIAFIFGVLPLAISSGAGSNSRHAIGTGVMGGMLAATALAVFLIPVFFVLMRRYFPEKFHPEAEENPHD</sequence>
<reference evidence="10 11" key="1">
    <citation type="submission" date="2018-06" db="EMBL/GenBank/DDBJ databases">
        <title>OYT1 Genome Sequencing.</title>
        <authorList>
            <person name="Kato S."/>
            <person name="Itoh T."/>
            <person name="Ohkuma M."/>
        </authorList>
    </citation>
    <scope>NUCLEOTIDE SEQUENCE [LARGE SCALE GENOMIC DNA]</scope>
    <source>
        <strain evidence="10 11">OYT1</strain>
    </source>
</reference>
<dbReference type="RefSeq" id="WP_062626703.1">
    <property type="nucleotide sequence ID" value="NZ_AP018738.1"/>
</dbReference>
<dbReference type="Proteomes" id="UP000033070">
    <property type="component" value="Chromosome"/>
</dbReference>
<organism evidence="10 11">
    <name type="scientific">Ferriphaselus amnicola</name>
    <dbReference type="NCBI Taxonomy" id="1188319"/>
    <lineage>
        <taxon>Bacteria</taxon>
        <taxon>Pseudomonadati</taxon>
        <taxon>Pseudomonadota</taxon>
        <taxon>Betaproteobacteria</taxon>
        <taxon>Nitrosomonadales</taxon>
        <taxon>Gallionellaceae</taxon>
        <taxon>Ferriphaselus</taxon>
    </lineage>
</organism>
<dbReference type="Gene3D" id="3.30.2090.10">
    <property type="entry name" value="Multidrug efflux transporter AcrB TolC docking domain, DN and DC subdomains"/>
    <property type="match status" value="2"/>
</dbReference>
<dbReference type="PANTHER" id="PTHR32063:SF13">
    <property type="entry name" value="MULTIDRUG EFFLUX PUMP SUBUNIT ACRB-RELATED"/>
    <property type="match status" value="1"/>
</dbReference>
<dbReference type="FunFam" id="3.30.2090.10:FF:000001">
    <property type="entry name" value="Efflux pump membrane transporter"/>
    <property type="match status" value="1"/>
</dbReference>
<evidence type="ECO:0000256" key="1">
    <source>
        <dbReference type="ARBA" id="ARBA00004429"/>
    </source>
</evidence>
<feature type="transmembrane region" description="Helical" evidence="9">
    <location>
        <begin position="366"/>
        <end position="386"/>
    </location>
</feature>
<dbReference type="FunFam" id="1.20.1640.10:FF:000001">
    <property type="entry name" value="Efflux pump membrane transporter"/>
    <property type="match status" value="1"/>
</dbReference>
<dbReference type="Gene3D" id="3.30.70.1430">
    <property type="entry name" value="Multidrug efflux transporter AcrB pore domain"/>
    <property type="match status" value="2"/>
</dbReference>
<dbReference type="GO" id="GO:0015562">
    <property type="term" value="F:efflux transmembrane transporter activity"/>
    <property type="evidence" value="ECO:0007669"/>
    <property type="project" value="InterPro"/>
</dbReference>
<feature type="transmembrane region" description="Helical" evidence="9">
    <location>
        <begin position="964"/>
        <end position="985"/>
    </location>
</feature>
<feature type="transmembrane region" description="Helical" evidence="9">
    <location>
        <begin position="392"/>
        <end position="413"/>
    </location>
</feature>
<dbReference type="InterPro" id="IPR027463">
    <property type="entry name" value="AcrB_DN_DC_subdom"/>
</dbReference>
<evidence type="ECO:0000256" key="8">
    <source>
        <dbReference type="ARBA" id="ARBA00023136"/>
    </source>
</evidence>
<dbReference type="OrthoDB" id="9176627at2"/>
<dbReference type="InterPro" id="IPR004764">
    <property type="entry name" value="MdtF-like"/>
</dbReference>
<dbReference type="SUPFAM" id="SSF82714">
    <property type="entry name" value="Multidrug efflux transporter AcrB TolC docking domain, DN and DC subdomains"/>
    <property type="match status" value="2"/>
</dbReference>
<dbReference type="FunFam" id="3.30.70.1430:FF:000002">
    <property type="entry name" value="Efflux pump membrane transporter"/>
    <property type="match status" value="1"/>
</dbReference>
<dbReference type="EMBL" id="AP018738">
    <property type="protein sequence ID" value="BBE51847.1"/>
    <property type="molecule type" value="Genomic_DNA"/>
</dbReference>
<keyword evidence="8 9" id="KW-0472">Membrane</keyword>
<feature type="transmembrane region" description="Helical" evidence="9">
    <location>
        <begin position="894"/>
        <end position="914"/>
    </location>
</feature>
<evidence type="ECO:0000256" key="9">
    <source>
        <dbReference type="RuleBase" id="RU364070"/>
    </source>
</evidence>
<evidence type="ECO:0000256" key="5">
    <source>
        <dbReference type="ARBA" id="ARBA00022519"/>
    </source>
</evidence>
<name>A0A2Z6GEK4_9PROT</name>
<comment type="similarity">
    <text evidence="2 9">Belongs to the resistance-nodulation-cell division (RND) (TC 2.A.6) family.</text>
</comment>
<evidence type="ECO:0000313" key="10">
    <source>
        <dbReference type="EMBL" id="BBE51847.1"/>
    </source>
</evidence>
<evidence type="ECO:0000256" key="7">
    <source>
        <dbReference type="ARBA" id="ARBA00022989"/>
    </source>
</evidence>
<dbReference type="KEGG" id="fam:OYT1_ch2331"/>
<dbReference type="Pfam" id="PF00873">
    <property type="entry name" value="ACR_tran"/>
    <property type="match status" value="1"/>
</dbReference>
<dbReference type="Gene3D" id="3.30.70.1320">
    <property type="entry name" value="Multidrug efflux transporter AcrB pore domain like"/>
    <property type="match status" value="1"/>
</dbReference>
<feature type="transmembrane region" description="Helical" evidence="9">
    <location>
        <begin position="868"/>
        <end position="887"/>
    </location>
</feature>
<dbReference type="PRINTS" id="PR00702">
    <property type="entry name" value="ACRIFLAVINRP"/>
</dbReference>
<evidence type="ECO:0000256" key="2">
    <source>
        <dbReference type="ARBA" id="ARBA00010942"/>
    </source>
</evidence>
<accession>A0A2Z6GEK4</accession>
<dbReference type="GO" id="GO:0005886">
    <property type="term" value="C:plasma membrane"/>
    <property type="evidence" value="ECO:0007669"/>
    <property type="project" value="UniProtKB-SubCell"/>
</dbReference>
<evidence type="ECO:0000313" key="11">
    <source>
        <dbReference type="Proteomes" id="UP000033070"/>
    </source>
</evidence>
<dbReference type="PANTHER" id="PTHR32063">
    <property type="match status" value="1"/>
</dbReference>
<dbReference type="FunFam" id="3.30.70.1430:FF:000001">
    <property type="entry name" value="Efflux pump membrane transporter"/>
    <property type="match status" value="1"/>
</dbReference>
<feature type="transmembrane region" description="Helical" evidence="9">
    <location>
        <begin position="920"/>
        <end position="943"/>
    </location>
</feature>
<feature type="transmembrane region" description="Helical" evidence="9">
    <location>
        <begin position="470"/>
        <end position="493"/>
    </location>
</feature>
<keyword evidence="7 9" id="KW-1133">Transmembrane helix</keyword>
<feature type="transmembrane region" description="Helical" evidence="9">
    <location>
        <begin position="540"/>
        <end position="557"/>
    </location>
</feature>
<feature type="transmembrane region" description="Helical" evidence="9">
    <location>
        <begin position="340"/>
        <end position="359"/>
    </location>
</feature>
<dbReference type="NCBIfam" id="TIGR00915">
    <property type="entry name" value="2A0602"/>
    <property type="match status" value="1"/>
</dbReference>
<keyword evidence="6 9" id="KW-0812">Transmembrane</keyword>
<dbReference type="Gene3D" id="3.30.70.1440">
    <property type="entry name" value="Multidrug efflux transporter AcrB pore domain"/>
    <property type="match status" value="1"/>
</dbReference>